<keyword evidence="2" id="KW-1185">Reference proteome</keyword>
<name>A0A6M0QXB2_9RHOB</name>
<organism evidence="1 2">
    <name type="scientific">Tabrizicola oligotrophica</name>
    <dbReference type="NCBI Taxonomy" id="2710650"/>
    <lineage>
        <taxon>Bacteria</taxon>
        <taxon>Pseudomonadati</taxon>
        <taxon>Pseudomonadota</taxon>
        <taxon>Alphaproteobacteria</taxon>
        <taxon>Rhodobacterales</taxon>
        <taxon>Paracoccaceae</taxon>
        <taxon>Tabrizicola</taxon>
    </lineage>
</organism>
<reference evidence="1 2" key="1">
    <citation type="submission" date="2020-02" db="EMBL/GenBank/DDBJ databases">
        <authorList>
            <person name="Chen W.-M."/>
        </authorList>
    </citation>
    <scope>NUCLEOTIDE SEQUENCE [LARGE SCALE GENOMIC DNA]</scope>
    <source>
        <strain evidence="1 2">KMS-5</strain>
    </source>
</reference>
<proteinExistence type="predicted"/>
<protein>
    <submittedName>
        <fullName evidence="1">DUF3726 domain-containing protein</fullName>
    </submittedName>
</protein>
<dbReference type="RefSeq" id="WP_164626651.1">
    <property type="nucleotide sequence ID" value="NZ_JAAIVJ010000008.1"/>
</dbReference>
<evidence type="ECO:0000313" key="2">
    <source>
        <dbReference type="Proteomes" id="UP000477782"/>
    </source>
</evidence>
<dbReference type="AlphaFoldDB" id="A0A6M0QXB2"/>
<accession>A0A6M0QXB2</accession>
<dbReference type="EMBL" id="JAAIVJ010000008">
    <property type="protein sequence ID" value="NEY91333.1"/>
    <property type="molecule type" value="Genomic_DNA"/>
</dbReference>
<dbReference type="Pfam" id="PF12525">
    <property type="entry name" value="DUF3726"/>
    <property type="match status" value="1"/>
</dbReference>
<evidence type="ECO:0000313" key="1">
    <source>
        <dbReference type="EMBL" id="NEY91333.1"/>
    </source>
</evidence>
<dbReference type="Proteomes" id="UP000477782">
    <property type="component" value="Unassembled WGS sequence"/>
</dbReference>
<dbReference type="InterPro" id="IPR022201">
    <property type="entry name" value="DUF3726"/>
</dbReference>
<sequence>MSDTVTLSLSELRSLVTKAARGAGLSWGLAEEAGWAAEWLARRGLPAADWAALWLADRLAGGPDPISAGVALADRLAGGPVPDGAPLPDGLAAPGYLLPFLHRITPEAACMRLTSAQGEVAEVGAEGRVSFGPGWQARTAGWRLSLHPGTLAQAAGFAARLALSRSVLDGLEALALQTTVPPSASSRRDAGAAMLDND</sequence>
<comment type="caution">
    <text evidence="1">The sequence shown here is derived from an EMBL/GenBank/DDBJ whole genome shotgun (WGS) entry which is preliminary data.</text>
</comment>
<gene>
    <name evidence="1" type="ORF">G4Z14_13595</name>
</gene>